<dbReference type="RefSeq" id="WP_092085493.1">
    <property type="nucleotide sequence ID" value="NZ_FNEL01000026.1"/>
</dbReference>
<dbReference type="InterPro" id="IPR044668">
    <property type="entry name" value="PuuD-like"/>
</dbReference>
<proteinExistence type="predicted"/>
<gene>
    <name evidence="1" type="ORF">CJ205_06520</name>
</gene>
<dbReference type="InterPro" id="IPR011697">
    <property type="entry name" value="Peptidase_C26"/>
</dbReference>
<keyword evidence="1" id="KW-0378">Hydrolase</keyword>
<evidence type="ECO:0000313" key="2">
    <source>
        <dbReference type="Proteomes" id="UP000235682"/>
    </source>
</evidence>
<dbReference type="AlphaFoldDB" id="A0A1G8LZZ4"/>
<dbReference type="GO" id="GO:0005829">
    <property type="term" value="C:cytosol"/>
    <property type="evidence" value="ECO:0007669"/>
    <property type="project" value="TreeGrafter"/>
</dbReference>
<dbReference type="STRING" id="84521.SAMN04487994_102618"/>
<protein>
    <submittedName>
        <fullName evidence="1">Gamma-glutamyl-gamma-aminobutyrate hydrolase family protein</fullName>
    </submittedName>
</protein>
<accession>A0A1G8LZZ4</accession>
<evidence type="ECO:0000313" key="1">
    <source>
        <dbReference type="EMBL" id="PMC58017.1"/>
    </source>
</evidence>
<dbReference type="PANTHER" id="PTHR43235:SF1">
    <property type="entry name" value="GLUTAMINE AMIDOTRANSFERASE PB2B2.05-RELATED"/>
    <property type="match status" value="1"/>
</dbReference>
<comment type="caution">
    <text evidence="1">The sequence shown here is derived from an EMBL/GenBank/DDBJ whole genome shotgun (WGS) entry which is preliminary data.</text>
</comment>
<reference evidence="1 2" key="1">
    <citation type="submission" date="2017-09" db="EMBL/GenBank/DDBJ databases">
        <title>Bacterial strain isolated from the female urinary microbiota.</title>
        <authorList>
            <person name="Thomas-White K."/>
            <person name="Kumar N."/>
            <person name="Forster S."/>
            <person name="Putonti C."/>
            <person name="Lawley T."/>
            <person name="Wolfe A.J."/>
        </authorList>
    </citation>
    <scope>NUCLEOTIDE SEQUENCE [LARGE SCALE GENOMIC DNA]</scope>
    <source>
        <strain evidence="1 2">UMB0852</strain>
    </source>
</reference>
<sequence length="240" mass="26658">MKPVIGITSEKYSLNYTRLKNIPGEATWHGFTNAMIKAGALSVALPFSHVEEVEQYVHLIDGLIVTGGQDVSPSLYGEEPHPKLGELDPVRDEMESALIKEAVRQGKPVLGICRGLQLINAIYGGTLYQDLSQNPNINIQHRQETTLTLPSHHVNIEQDSWLHPVLGDKLFVNTSHHQAIKDLASDFKAIAYSAGDQVIEAIEHKEAPIYGLQWHPEMLLLGDDHASLELFRAFVAKCKK</sequence>
<dbReference type="GO" id="GO:0006598">
    <property type="term" value="P:polyamine catabolic process"/>
    <property type="evidence" value="ECO:0007669"/>
    <property type="project" value="TreeGrafter"/>
</dbReference>
<dbReference type="CDD" id="cd01745">
    <property type="entry name" value="GATase1_2"/>
    <property type="match status" value="1"/>
</dbReference>
<name>A0A1G8LZZ4_9LACT</name>
<dbReference type="Gene3D" id="3.40.50.880">
    <property type="match status" value="1"/>
</dbReference>
<dbReference type="GO" id="GO:0033969">
    <property type="term" value="F:gamma-glutamyl-gamma-aminobutyrate hydrolase activity"/>
    <property type="evidence" value="ECO:0007669"/>
    <property type="project" value="TreeGrafter"/>
</dbReference>
<dbReference type="SUPFAM" id="SSF52317">
    <property type="entry name" value="Class I glutamine amidotransferase-like"/>
    <property type="match status" value="1"/>
</dbReference>
<dbReference type="EMBL" id="PNHE01000029">
    <property type="protein sequence ID" value="PMC58017.1"/>
    <property type="molecule type" value="Genomic_DNA"/>
</dbReference>
<dbReference type="Proteomes" id="UP000235682">
    <property type="component" value="Unassembled WGS sequence"/>
</dbReference>
<dbReference type="PANTHER" id="PTHR43235">
    <property type="entry name" value="GLUTAMINE AMIDOTRANSFERASE PB2B2.05-RELATED"/>
    <property type="match status" value="1"/>
</dbReference>
<dbReference type="Pfam" id="PF07722">
    <property type="entry name" value="Peptidase_C26"/>
    <property type="match status" value="1"/>
</dbReference>
<dbReference type="InterPro" id="IPR029062">
    <property type="entry name" value="Class_I_gatase-like"/>
</dbReference>
<organism evidence="1 2">
    <name type="scientific">Dolosicoccus paucivorans</name>
    <dbReference type="NCBI Taxonomy" id="84521"/>
    <lineage>
        <taxon>Bacteria</taxon>
        <taxon>Bacillati</taxon>
        <taxon>Bacillota</taxon>
        <taxon>Bacilli</taxon>
        <taxon>Lactobacillales</taxon>
        <taxon>Aerococcaceae</taxon>
        <taxon>Dolosicoccus</taxon>
    </lineage>
</organism>
<dbReference type="PROSITE" id="PS51273">
    <property type="entry name" value="GATASE_TYPE_1"/>
    <property type="match status" value="1"/>
</dbReference>
<keyword evidence="2" id="KW-1185">Reference proteome</keyword>